<dbReference type="PANTHER" id="PTHR31913:SF0">
    <property type="entry name" value="VACUOLAR IMPORT AND DEGRADATION PROTEIN 27"/>
    <property type="match status" value="1"/>
</dbReference>
<name>A0AAV1I2H3_9CHLO</name>
<feature type="region of interest" description="Disordered" evidence="1">
    <location>
        <begin position="1"/>
        <end position="28"/>
    </location>
</feature>
<dbReference type="AlphaFoldDB" id="A0AAV1I2H3"/>
<feature type="domain" description="DUF7135" evidence="3">
    <location>
        <begin position="64"/>
        <end position="147"/>
    </location>
</feature>
<sequence>MGAQQSTEAEEPGEKGAPEADASPGNAAATSTAIRLYKFNPKKKGSESWELYAATVTPSFYDVNEDSASGNSQWFLEAGELEVEVSDKFSFEESSRRATFAGETGIWALKFPSQQAFMAFVNQYNSKLFENTYKLSMDDSNREKVFGKDTVLNMGGRETDESREQWLEDIDMKDAPSTEERMFKDKTAVRKDTPIKGVRMGAGDRSYLVRDNQIDVLKNMYGGVQETGTSFNITPKKGGAFTPSKMLLMQRERRMNMLTPEQGSKMFNADIETGKILNEWSFQKDGVDVDIKDISNDTRAAGLDDRDTFLGLGGNRLVRWDMRAREGAVQDSPVLTYQEGKDYASKTNFNCMATSGGGYVVVGSQDGQIRLYNGKQFTRANTAVPGLGAPITSVDVTYDGKWILATTKSYLMVVKSIYKDKAGKETNGFKSRMGARGAAPRLLRLKPEDLAQVGSAPLQKGKFTWVTESGREERWIVASCGNYTLLWNFRQVKLATPNVVSYGGLTTCTSYHLIPKQESVVDSVFMADKFTASPGTRPGQDESSMVIVTKNNVFSLADDDEE</sequence>
<evidence type="ECO:0000259" key="2">
    <source>
        <dbReference type="Pfam" id="PF08553"/>
    </source>
</evidence>
<dbReference type="EMBL" id="CAUYUE010000005">
    <property type="protein sequence ID" value="CAK0773889.1"/>
    <property type="molecule type" value="Genomic_DNA"/>
</dbReference>
<gene>
    <name evidence="4" type="ORF">CVIRNUC_004112</name>
</gene>
<dbReference type="InterPro" id="IPR015943">
    <property type="entry name" value="WD40/YVTN_repeat-like_dom_sf"/>
</dbReference>
<proteinExistence type="predicted"/>
<dbReference type="InterPro" id="IPR055559">
    <property type="entry name" value="CYPRO4_DUF7135"/>
</dbReference>
<evidence type="ECO:0000256" key="1">
    <source>
        <dbReference type="SAM" id="MobiDB-lite"/>
    </source>
</evidence>
<dbReference type="SUPFAM" id="SSF50998">
    <property type="entry name" value="Quinoprotein alcohol dehydrogenase-like"/>
    <property type="match status" value="1"/>
</dbReference>
<dbReference type="PANTHER" id="PTHR31913">
    <property type="entry name" value="VACUOLAR IMPORT AND DEGRADATION PROTEIN 27"/>
    <property type="match status" value="1"/>
</dbReference>
<dbReference type="InterPro" id="IPR011047">
    <property type="entry name" value="Quinoprotein_ADH-like_sf"/>
</dbReference>
<protein>
    <recommendedName>
        <fullName evidence="6">Vacuolar import/degradation Vid27 C-terminal domain-containing protein</fullName>
    </recommendedName>
</protein>
<organism evidence="4 5">
    <name type="scientific">Coccomyxa viridis</name>
    <dbReference type="NCBI Taxonomy" id="1274662"/>
    <lineage>
        <taxon>Eukaryota</taxon>
        <taxon>Viridiplantae</taxon>
        <taxon>Chlorophyta</taxon>
        <taxon>core chlorophytes</taxon>
        <taxon>Trebouxiophyceae</taxon>
        <taxon>Trebouxiophyceae incertae sedis</taxon>
        <taxon>Coccomyxaceae</taxon>
        <taxon>Coccomyxa</taxon>
    </lineage>
</organism>
<dbReference type="Pfam" id="PF08553">
    <property type="entry name" value="VID27"/>
    <property type="match status" value="1"/>
</dbReference>
<keyword evidence="5" id="KW-1185">Reference proteome</keyword>
<reference evidence="4 5" key="1">
    <citation type="submission" date="2023-10" db="EMBL/GenBank/DDBJ databases">
        <authorList>
            <person name="Maclean D."/>
            <person name="Macfadyen A."/>
        </authorList>
    </citation>
    <scope>NUCLEOTIDE SEQUENCE [LARGE SCALE GENOMIC DNA]</scope>
</reference>
<feature type="domain" description="Vacuolar import/degradation Vid27 C-terminal" evidence="2">
    <location>
        <begin position="203"/>
        <end position="494"/>
    </location>
</feature>
<dbReference type="Proteomes" id="UP001314263">
    <property type="component" value="Unassembled WGS sequence"/>
</dbReference>
<dbReference type="Pfam" id="PF23581">
    <property type="entry name" value="DUF7135"/>
    <property type="match status" value="1"/>
</dbReference>
<dbReference type="GO" id="GO:0005737">
    <property type="term" value="C:cytoplasm"/>
    <property type="evidence" value="ECO:0007669"/>
    <property type="project" value="TreeGrafter"/>
</dbReference>
<evidence type="ECO:0008006" key="6">
    <source>
        <dbReference type="Google" id="ProtNLM"/>
    </source>
</evidence>
<evidence type="ECO:0000313" key="5">
    <source>
        <dbReference type="Proteomes" id="UP001314263"/>
    </source>
</evidence>
<dbReference type="GO" id="GO:0005634">
    <property type="term" value="C:nucleus"/>
    <property type="evidence" value="ECO:0007669"/>
    <property type="project" value="TreeGrafter"/>
</dbReference>
<dbReference type="InterPro" id="IPR040458">
    <property type="entry name" value="Vid27"/>
</dbReference>
<comment type="caution">
    <text evidence="4">The sequence shown here is derived from an EMBL/GenBank/DDBJ whole genome shotgun (WGS) entry which is preliminary data.</text>
</comment>
<accession>A0AAV1I2H3</accession>
<dbReference type="Gene3D" id="2.130.10.10">
    <property type="entry name" value="YVTN repeat-like/Quinoprotein amine dehydrogenase"/>
    <property type="match status" value="1"/>
</dbReference>
<dbReference type="InterPro" id="IPR013863">
    <property type="entry name" value="VID27_C"/>
</dbReference>
<evidence type="ECO:0000313" key="4">
    <source>
        <dbReference type="EMBL" id="CAK0773889.1"/>
    </source>
</evidence>
<evidence type="ECO:0000259" key="3">
    <source>
        <dbReference type="Pfam" id="PF23581"/>
    </source>
</evidence>